<dbReference type="Gramene" id="OGLUM08G06740.1">
    <property type="protein sequence ID" value="OGLUM08G06740.1"/>
    <property type="gene ID" value="OGLUM08G06740"/>
</dbReference>
<sequence>MVAGAAAAERGGRDAPSLHAEQLQVEELRSPASTAMSKTEIAHTAARNALSCADTARQQAESELTVTRMELLHEHGAVKQLSEELSIARSALVTRETELHASQSQYEQASIEVQGPAPLAEDSSVGDKLKWVEKAGKFTTKAVAGYGTWCS</sequence>
<reference evidence="1" key="2">
    <citation type="submission" date="2018-05" db="EMBL/GenBank/DDBJ databases">
        <title>OgluRS3 (Oryza glumaepatula Reference Sequence Version 3).</title>
        <authorList>
            <person name="Zhang J."/>
            <person name="Kudrna D."/>
            <person name="Lee S."/>
            <person name="Talag J."/>
            <person name="Welchert J."/>
            <person name="Wing R.A."/>
        </authorList>
    </citation>
    <scope>NUCLEOTIDE SEQUENCE [LARGE SCALE GENOMIC DNA]</scope>
</reference>
<protein>
    <submittedName>
        <fullName evidence="1">Uncharacterized protein</fullName>
    </submittedName>
</protein>
<proteinExistence type="predicted"/>
<keyword evidence="2" id="KW-1185">Reference proteome</keyword>
<organism evidence="1">
    <name type="scientific">Oryza glumipatula</name>
    <dbReference type="NCBI Taxonomy" id="40148"/>
    <lineage>
        <taxon>Eukaryota</taxon>
        <taxon>Viridiplantae</taxon>
        <taxon>Streptophyta</taxon>
        <taxon>Embryophyta</taxon>
        <taxon>Tracheophyta</taxon>
        <taxon>Spermatophyta</taxon>
        <taxon>Magnoliopsida</taxon>
        <taxon>Liliopsida</taxon>
        <taxon>Poales</taxon>
        <taxon>Poaceae</taxon>
        <taxon>BOP clade</taxon>
        <taxon>Oryzoideae</taxon>
        <taxon>Oryzeae</taxon>
        <taxon>Oryzinae</taxon>
        <taxon>Oryza</taxon>
    </lineage>
</organism>
<accession>A0A0E0AS89</accession>
<dbReference type="HOGENOM" id="CLU_1838001_0_0_1"/>
<dbReference type="Proteomes" id="UP000026961">
    <property type="component" value="Chromosome 8"/>
</dbReference>
<reference evidence="1" key="1">
    <citation type="submission" date="2015-04" db="UniProtKB">
        <authorList>
            <consortium name="EnsemblPlants"/>
        </authorList>
    </citation>
    <scope>IDENTIFICATION</scope>
</reference>
<dbReference type="EnsemblPlants" id="OGLUM08G06740.1">
    <property type="protein sequence ID" value="OGLUM08G06740.1"/>
    <property type="gene ID" value="OGLUM08G06740"/>
</dbReference>
<evidence type="ECO:0000313" key="1">
    <source>
        <dbReference type="EnsemblPlants" id="OGLUM08G06740.1"/>
    </source>
</evidence>
<evidence type="ECO:0000313" key="2">
    <source>
        <dbReference type="Proteomes" id="UP000026961"/>
    </source>
</evidence>
<dbReference type="AlphaFoldDB" id="A0A0E0AS89"/>
<name>A0A0E0AS89_9ORYZ</name>